<keyword evidence="2" id="KW-1185">Reference proteome</keyword>
<dbReference type="AlphaFoldDB" id="A0A3P3DCF6"/>
<protein>
    <submittedName>
        <fullName evidence="1">Uncharacterized protein</fullName>
    </submittedName>
</protein>
<proteinExistence type="predicted"/>
<organism evidence="1 2">
    <name type="scientific">Falsigemmobacter faecalis</name>
    <dbReference type="NCBI Taxonomy" id="2488730"/>
    <lineage>
        <taxon>Bacteria</taxon>
        <taxon>Pseudomonadati</taxon>
        <taxon>Pseudomonadota</taxon>
        <taxon>Alphaproteobacteria</taxon>
        <taxon>Rhodobacterales</taxon>
        <taxon>Paracoccaceae</taxon>
        <taxon>Falsigemmobacter</taxon>
    </lineage>
</organism>
<evidence type="ECO:0000313" key="1">
    <source>
        <dbReference type="EMBL" id="RRH72013.1"/>
    </source>
</evidence>
<gene>
    <name evidence="1" type="ORF">EG244_15985</name>
</gene>
<comment type="caution">
    <text evidence="1">The sequence shown here is derived from an EMBL/GenBank/DDBJ whole genome shotgun (WGS) entry which is preliminary data.</text>
</comment>
<accession>A0A3P3DCF6</accession>
<evidence type="ECO:0000313" key="2">
    <source>
        <dbReference type="Proteomes" id="UP000282125"/>
    </source>
</evidence>
<reference evidence="1 2" key="1">
    <citation type="submission" date="2018-11" db="EMBL/GenBank/DDBJ databases">
        <title>Gemmobacter sp. nov., YIM 102744-1 draft genome.</title>
        <authorList>
            <person name="Li G."/>
            <person name="Jiang Y."/>
        </authorList>
    </citation>
    <scope>NUCLEOTIDE SEQUENCE [LARGE SCALE GENOMIC DNA]</scope>
    <source>
        <strain evidence="1 2">YIM 102744-1</strain>
    </source>
</reference>
<sequence length="249" mass="27395">MSDTVTIHNGHCSYHGPADKAPAWVIPAPMTSFEDTTHAWEEGYRAGRSDVQNLHNARLGYAQRIHQKLQRFAECADDSEGVDIGRGWLDALTTMGLIERSQRSPAQWALTEVGECALSAAPAVKQAAQSPAVQQALYLARDARPAGYALALKRIELLLAGIAQPAAPAVKVKPLVWDTDRFRTQWTVCGLYHYQKSQLSDRYCIKWAQWPLRDEGGATIWHDTIEAAKAAAQVDYEARILSALEGGDA</sequence>
<dbReference type="OrthoDB" id="9115426at2"/>
<dbReference type="RefSeq" id="WP_124966184.1">
    <property type="nucleotide sequence ID" value="NZ_RRAZ01000028.1"/>
</dbReference>
<dbReference type="EMBL" id="RRAZ01000028">
    <property type="protein sequence ID" value="RRH72013.1"/>
    <property type="molecule type" value="Genomic_DNA"/>
</dbReference>
<dbReference type="Proteomes" id="UP000282125">
    <property type="component" value="Unassembled WGS sequence"/>
</dbReference>
<name>A0A3P3DCF6_9RHOB</name>